<comment type="caution">
    <text evidence="11">The sequence shown here is derived from an EMBL/GenBank/DDBJ whole genome shotgun (WGS) entry which is preliminary data.</text>
</comment>
<organism evidence="11 12">
    <name type="scientific">Brassica napus</name>
    <name type="common">Rape</name>
    <dbReference type="NCBI Taxonomy" id="3708"/>
    <lineage>
        <taxon>Eukaryota</taxon>
        <taxon>Viridiplantae</taxon>
        <taxon>Streptophyta</taxon>
        <taxon>Embryophyta</taxon>
        <taxon>Tracheophyta</taxon>
        <taxon>Spermatophyta</taxon>
        <taxon>Magnoliopsida</taxon>
        <taxon>eudicotyledons</taxon>
        <taxon>Gunneridae</taxon>
        <taxon>Pentapetalae</taxon>
        <taxon>rosids</taxon>
        <taxon>malvids</taxon>
        <taxon>Brassicales</taxon>
        <taxon>Brassicaceae</taxon>
        <taxon>Brassiceae</taxon>
        <taxon>Brassica</taxon>
    </lineage>
</organism>
<dbReference type="NCBIfam" id="TIGR00879">
    <property type="entry name" value="SP"/>
    <property type="match status" value="1"/>
</dbReference>
<comment type="subcellular location">
    <subcellularLocation>
        <location evidence="1">Membrane</location>
        <topology evidence="1">Multi-pass membrane protein</topology>
    </subcellularLocation>
</comment>
<feature type="transmembrane region" description="Helical" evidence="9">
    <location>
        <begin position="224"/>
        <end position="245"/>
    </location>
</feature>
<evidence type="ECO:0000256" key="1">
    <source>
        <dbReference type="ARBA" id="ARBA00004141"/>
    </source>
</evidence>
<dbReference type="InterPro" id="IPR005829">
    <property type="entry name" value="Sugar_transporter_CS"/>
</dbReference>
<dbReference type="PANTHER" id="PTHR48021:SF62">
    <property type="entry name" value="MAJOR FACILITATOR SUPERFAMILY (MFS) PROFILE DOMAIN-CONTAINING PROTEIN"/>
    <property type="match status" value="1"/>
</dbReference>
<dbReference type="PROSITE" id="PS00217">
    <property type="entry name" value="SUGAR_TRANSPORT_2"/>
    <property type="match status" value="1"/>
</dbReference>
<evidence type="ECO:0000256" key="5">
    <source>
        <dbReference type="ARBA" id="ARBA00022692"/>
    </source>
</evidence>
<dbReference type="EMBL" id="JAGKQM010000019">
    <property type="protein sequence ID" value="KAH0857827.1"/>
    <property type="molecule type" value="Genomic_DNA"/>
</dbReference>
<dbReference type="Pfam" id="PF00083">
    <property type="entry name" value="Sugar_tr"/>
    <property type="match status" value="1"/>
</dbReference>
<dbReference type="PROSITE" id="PS50850">
    <property type="entry name" value="MFS"/>
    <property type="match status" value="1"/>
</dbReference>
<accession>A0ABQ7XPH1</accession>
<feature type="transmembrane region" description="Helical" evidence="9">
    <location>
        <begin position="343"/>
        <end position="364"/>
    </location>
</feature>
<feature type="transmembrane region" description="Helical" evidence="9">
    <location>
        <begin position="68"/>
        <end position="93"/>
    </location>
</feature>
<evidence type="ECO:0000256" key="2">
    <source>
        <dbReference type="ARBA" id="ARBA00010992"/>
    </source>
</evidence>
<evidence type="ECO:0000256" key="3">
    <source>
        <dbReference type="ARBA" id="ARBA00022448"/>
    </source>
</evidence>
<feature type="transmembrane region" description="Helical" evidence="9">
    <location>
        <begin position="143"/>
        <end position="165"/>
    </location>
</feature>
<feature type="domain" description="Major facilitator superfamily (MFS) profile" evidence="10">
    <location>
        <begin position="76"/>
        <end position="495"/>
    </location>
</feature>
<dbReference type="Proteomes" id="UP000824890">
    <property type="component" value="Unassembled WGS sequence"/>
</dbReference>
<dbReference type="InterPro" id="IPR050549">
    <property type="entry name" value="MFS_Trehalose_Transporter"/>
</dbReference>
<dbReference type="InterPro" id="IPR005828">
    <property type="entry name" value="MFS_sugar_transport-like"/>
</dbReference>
<evidence type="ECO:0000313" key="11">
    <source>
        <dbReference type="EMBL" id="KAH0857827.1"/>
    </source>
</evidence>
<evidence type="ECO:0000256" key="7">
    <source>
        <dbReference type="ARBA" id="ARBA00023136"/>
    </source>
</evidence>
<feature type="transmembrane region" description="Helical" evidence="9">
    <location>
        <begin position="113"/>
        <end position="131"/>
    </location>
</feature>
<evidence type="ECO:0000256" key="8">
    <source>
        <dbReference type="RuleBase" id="RU003346"/>
    </source>
</evidence>
<gene>
    <name evidence="11" type="ORF">HID58_086088</name>
</gene>
<keyword evidence="4" id="KW-0762">Sugar transport</keyword>
<feature type="transmembrane region" description="Helical" evidence="9">
    <location>
        <begin position="405"/>
        <end position="430"/>
    </location>
</feature>
<feature type="transmembrane region" description="Helical" evidence="9">
    <location>
        <begin position="442"/>
        <end position="465"/>
    </location>
</feature>
<comment type="similarity">
    <text evidence="2 8">Belongs to the major facilitator superfamily. Sugar transporter (TC 2.A.1.1) family.</text>
</comment>
<protein>
    <recommendedName>
        <fullName evidence="10">Major facilitator superfamily (MFS) profile domain-containing protein</fullName>
    </recommendedName>
</protein>
<dbReference type="InterPro" id="IPR020846">
    <property type="entry name" value="MFS_dom"/>
</dbReference>
<dbReference type="InterPro" id="IPR044775">
    <property type="entry name" value="MFS_ERD6/Tret1-like"/>
</dbReference>
<dbReference type="Gene3D" id="1.20.1250.20">
    <property type="entry name" value="MFS general substrate transporter like domains"/>
    <property type="match status" value="1"/>
</dbReference>
<evidence type="ECO:0000259" key="10">
    <source>
        <dbReference type="PROSITE" id="PS50850"/>
    </source>
</evidence>
<dbReference type="InterPro" id="IPR003663">
    <property type="entry name" value="Sugar/inositol_transpt"/>
</dbReference>
<keyword evidence="6 9" id="KW-1133">Transmembrane helix</keyword>
<keyword evidence="7 9" id="KW-0472">Membrane</keyword>
<evidence type="ECO:0000256" key="4">
    <source>
        <dbReference type="ARBA" id="ARBA00022597"/>
    </source>
</evidence>
<feature type="transmembrane region" description="Helical" evidence="9">
    <location>
        <begin position="471"/>
        <end position="491"/>
    </location>
</feature>
<dbReference type="SUPFAM" id="SSF103473">
    <property type="entry name" value="MFS general substrate transporter"/>
    <property type="match status" value="1"/>
</dbReference>
<reference evidence="11 12" key="1">
    <citation type="submission" date="2021-05" db="EMBL/GenBank/DDBJ databases">
        <title>Genome Assembly of Synthetic Allotetraploid Brassica napus Reveals Homoeologous Exchanges between Subgenomes.</title>
        <authorList>
            <person name="Davis J.T."/>
        </authorList>
    </citation>
    <scope>NUCLEOTIDE SEQUENCE [LARGE SCALE GENOMIC DNA]</scope>
    <source>
        <strain evidence="12">cv. Da-Ae</strain>
        <tissue evidence="11">Seedling</tissue>
    </source>
</reference>
<feature type="transmembrane region" description="Helical" evidence="9">
    <location>
        <begin position="305"/>
        <end position="331"/>
    </location>
</feature>
<dbReference type="PRINTS" id="PR00171">
    <property type="entry name" value="SUGRTRNSPORT"/>
</dbReference>
<sequence length="538" mass="59256">MFEKKRVIMERQKSIMERQKSMESGLLRKSLSIRERKHPNDDGYLETGLSSKRHKEVKKHHNEDGECCVTTSVCLITFIVVTGSFCVGCGTGYSSVAQHGIVSDLSLSVAEYSMFGSIMTLGGLIGAVFSGKISDVLGRKRTMFLCEAFCATGWLCIALAKDALWLDCGRFLLGIGVGIFSYVIPVYIAEIAPKHVRGSFVFANQLMQNFGLSLFFIIGNFISWRFLSIVGMVPCVLHVVGLFFIPESPRWLAKFGRDKECRASLQHLRGHDVDISQEANAIKDTMDFSQQSGETGFVELFQRRYVFPLIIGVGLMLLQQLSGSAGVIYYASSLYERGGFPSAIGTSVMATIMVPKAMIGTIIVDKMGRRTLLMASCAGMGLFALLLSVSYSLQSFGILPELTPLFTFISVLGYIISYALGMGGLPWIIMSEIFPMNVKVSAGTLVTVTNWACGWIITFTFNLLMQWNASGTFLIFSSVSAVSIVFIYFIVPETKGRSLEEIQTLLSNSISLANTAFVVHIIFCCLTTMTKIAVHCWS</sequence>
<feature type="transmembrane region" description="Helical" evidence="9">
    <location>
        <begin position="171"/>
        <end position="188"/>
    </location>
</feature>
<evidence type="ECO:0000256" key="6">
    <source>
        <dbReference type="ARBA" id="ARBA00022989"/>
    </source>
</evidence>
<evidence type="ECO:0000256" key="9">
    <source>
        <dbReference type="SAM" id="Phobius"/>
    </source>
</evidence>
<dbReference type="CDD" id="cd17358">
    <property type="entry name" value="MFS_GLUT6_8_Class3_like"/>
    <property type="match status" value="1"/>
</dbReference>
<proteinExistence type="inferred from homology"/>
<evidence type="ECO:0000313" key="12">
    <source>
        <dbReference type="Proteomes" id="UP000824890"/>
    </source>
</evidence>
<feature type="transmembrane region" description="Helical" evidence="9">
    <location>
        <begin position="200"/>
        <end position="218"/>
    </location>
</feature>
<feature type="transmembrane region" description="Helical" evidence="9">
    <location>
        <begin position="512"/>
        <end position="534"/>
    </location>
</feature>
<dbReference type="PANTHER" id="PTHR48021">
    <property type="match status" value="1"/>
</dbReference>
<keyword evidence="5 9" id="KW-0812">Transmembrane</keyword>
<keyword evidence="3 8" id="KW-0813">Transport</keyword>
<dbReference type="InterPro" id="IPR036259">
    <property type="entry name" value="MFS_trans_sf"/>
</dbReference>
<feature type="transmembrane region" description="Helical" evidence="9">
    <location>
        <begin position="371"/>
        <end position="393"/>
    </location>
</feature>
<keyword evidence="12" id="KW-1185">Reference proteome</keyword>
<name>A0ABQ7XPH1_BRANA</name>